<keyword evidence="3" id="KW-1185">Reference proteome</keyword>
<name>A0A4C1ST40_EUMVA</name>
<dbReference type="AlphaFoldDB" id="A0A4C1ST40"/>
<feature type="compositionally biased region" description="Polar residues" evidence="1">
    <location>
        <begin position="8"/>
        <end position="22"/>
    </location>
</feature>
<feature type="compositionally biased region" description="Basic and acidic residues" evidence="1">
    <location>
        <begin position="23"/>
        <end position="33"/>
    </location>
</feature>
<evidence type="ECO:0000256" key="1">
    <source>
        <dbReference type="SAM" id="MobiDB-lite"/>
    </source>
</evidence>
<proteinExistence type="predicted"/>
<evidence type="ECO:0000313" key="2">
    <source>
        <dbReference type="EMBL" id="GBP05104.1"/>
    </source>
</evidence>
<evidence type="ECO:0000313" key="3">
    <source>
        <dbReference type="Proteomes" id="UP000299102"/>
    </source>
</evidence>
<organism evidence="2 3">
    <name type="scientific">Eumeta variegata</name>
    <name type="common">Bagworm moth</name>
    <name type="synonym">Eumeta japonica</name>
    <dbReference type="NCBI Taxonomy" id="151549"/>
    <lineage>
        <taxon>Eukaryota</taxon>
        <taxon>Metazoa</taxon>
        <taxon>Ecdysozoa</taxon>
        <taxon>Arthropoda</taxon>
        <taxon>Hexapoda</taxon>
        <taxon>Insecta</taxon>
        <taxon>Pterygota</taxon>
        <taxon>Neoptera</taxon>
        <taxon>Endopterygota</taxon>
        <taxon>Lepidoptera</taxon>
        <taxon>Glossata</taxon>
        <taxon>Ditrysia</taxon>
        <taxon>Tineoidea</taxon>
        <taxon>Psychidae</taxon>
        <taxon>Oiketicinae</taxon>
        <taxon>Eumeta</taxon>
    </lineage>
</organism>
<comment type="caution">
    <text evidence="2">The sequence shown here is derived from an EMBL/GenBank/DDBJ whole genome shotgun (WGS) entry which is preliminary data.</text>
</comment>
<dbReference type="Proteomes" id="UP000299102">
    <property type="component" value="Unassembled WGS sequence"/>
</dbReference>
<dbReference type="EMBL" id="BGZK01000016">
    <property type="protein sequence ID" value="GBP05104.1"/>
    <property type="molecule type" value="Genomic_DNA"/>
</dbReference>
<accession>A0A4C1ST40</accession>
<sequence length="74" mass="8404">MSDRNTKVRTSTGPTHSINPSSKDVKSAPEERSRRRRPPTLPDSCLDHLFIVFVKHKCRDRMGKLVGIKGQTNM</sequence>
<reference evidence="2 3" key="1">
    <citation type="journal article" date="2019" name="Commun. Biol.">
        <title>The bagworm genome reveals a unique fibroin gene that provides high tensile strength.</title>
        <authorList>
            <person name="Kono N."/>
            <person name="Nakamura H."/>
            <person name="Ohtoshi R."/>
            <person name="Tomita M."/>
            <person name="Numata K."/>
            <person name="Arakawa K."/>
        </authorList>
    </citation>
    <scope>NUCLEOTIDE SEQUENCE [LARGE SCALE GENOMIC DNA]</scope>
</reference>
<feature type="region of interest" description="Disordered" evidence="1">
    <location>
        <begin position="1"/>
        <end position="43"/>
    </location>
</feature>
<protein>
    <submittedName>
        <fullName evidence="2">Uncharacterized protein</fullName>
    </submittedName>
</protein>
<gene>
    <name evidence="2" type="ORF">EVAR_3431_1</name>
</gene>